<feature type="non-terminal residue" evidence="1">
    <location>
        <position position="176"/>
    </location>
</feature>
<reference evidence="1 2" key="1">
    <citation type="journal article" date="2019" name="Extremophiles">
        <title>Biogeography of thermophiles and predominance of Thermus scotoductus in domestic water heaters.</title>
        <authorList>
            <person name="Wilpiszeski R.L."/>
            <person name="Zhang Z."/>
            <person name="House C.H."/>
        </authorList>
    </citation>
    <scope>NUCLEOTIDE SEQUENCE [LARGE SCALE GENOMIC DNA]</scope>
    <source>
        <strain evidence="1 2">28_S28</strain>
    </source>
</reference>
<dbReference type="EMBL" id="PELV01000306">
    <property type="protein sequence ID" value="RTH17036.1"/>
    <property type="molecule type" value="Genomic_DNA"/>
</dbReference>
<gene>
    <name evidence="1" type="ORF">CSW41_08695</name>
</gene>
<organism evidence="1 2">
    <name type="scientific">Thermus scotoductus</name>
    <dbReference type="NCBI Taxonomy" id="37636"/>
    <lineage>
        <taxon>Bacteria</taxon>
        <taxon>Thermotogati</taxon>
        <taxon>Deinococcota</taxon>
        <taxon>Deinococci</taxon>
        <taxon>Thermales</taxon>
        <taxon>Thermaceae</taxon>
        <taxon>Thermus</taxon>
    </lineage>
</organism>
<proteinExistence type="predicted"/>
<feature type="non-terminal residue" evidence="1">
    <location>
        <position position="1"/>
    </location>
</feature>
<dbReference type="Proteomes" id="UP000287439">
    <property type="component" value="Unassembled WGS sequence"/>
</dbReference>
<evidence type="ECO:0000313" key="1">
    <source>
        <dbReference type="EMBL" id="RTH17036.1"/>
    </source>
</evidence>
<name>A0A430RKL0_THESC</name>
<evidence type="ECO:0008006" key="3">
    <source>
        <dbReference type="Google" id="ProtNLM"/>
    </source>
</evidence>
<evidence type="ECO:0000313" key="2">
    <source>
        <dbReference type="Proteomes" id="UP000287439"/>
    </source>
</evidence>
<protein>
    <recommendedName>
        <fullName evidence="3">Translocation/assembly module TamB</fullName>
    </recommendedName>
</protein>
<accession>A0A430RKL0</accession>
<comment type="caution">
    <text evidence="1">The sequence shown here is derived from an EMBL/GenBank/DDBJ whole genome shotgun (WGS) entry which is preliminary data.</text>
</comment>
<dbReference type="AlphaFoldDB" id="A0A430RKL0"/>
<sequence length="176" mass="19495">GKGEGPLRLLLEGKELPGEVWAEGTLEGLSLSGRARYQLERGLRLEAQGVFQGRLPEVFLEGQGSLLGEGEALPFRFAYRYRGGALPVEGLSLAGEGEGYRISLKEGHLSLDLDKDLTPFGFPVRLWAQAEGPWQEALQVRLERPEGEVSGRVWLWPLRAELQGEVLGERVGLRYQ</sequence>